<dbReference type="SUPFAM" id="SSF53649">
    <property type="entry name" value="Alkaline phosphatase-like"/>
    <property type="match status" value="1"/>
</dbReference>
<dbReference type="RefSeq" id="WP_145375123.1">
    <property type="nucleotide sequence ID" value="NZ_CP036276.1"/>
</dbReference>
<gene>
    <name evidence="1" type="ORF">Mal52_15530</name>
</gene>
<dbReference type="Gene3D" id="3.40.720.10">
    <property type="entry name" value="Alkaline Phosphatase, subunit A"/>
    <property type="match status" value="1"/>
</dbReference>
<dbReference type="InterPro" id="IPR010869">
    <property type="entry name" value="DUF1501"/>
</dbReference>
<evidence type="ECO:0008006" key="3">
    <source>
        <dbReference type="Google" id="ProtNLM"/>
    </source>
</evidence>
<sequence length="452" mass="49607">MLRIPGSGFRLCDGVSRRSFLQVGGLALGGLSLPQLLQAEEQVPGGKSHKSVIMVFLTGGPPHQDMVDLKPEAPAEYRGEFSPIHSNVPGLDVCEHLPLMSQRMDRLAVIRTLVGSEGRHAAFQCLHGHPVLNQPPGGWPCFGSVISKLQGPLNREIPASISLQPRIGIQPWSDPGQPGFAGMKHAPYAPNATGTQDLVLEGMDMSKLNDRRALLDRMDHLRRTLDTNDAVDGMNTYYRQAFDILTSGRLATALDVEQEDPAVRERYGRGSKEPAGYGDAGWMRNEDFIVARRLIEAGARVVTLSFGRWDWHGQPHGTNFDNARDHLPALDQALTALLDDLRDRGMEDDVSVVVWGEFGRTPLINKRGGRDHWPSVGCALLAGGGMRTGQVIGATNARAEHPIQRPVHFQEIFGTLYHNLGLDVGNLTINDLTGRPQFLIDYGKYQPLPELV</sequence>
<dbReference type="PANTHER" id="PTHR43737:SF1">
    <property type="entry name" value="DUF1501 DOMAIN-CONTAINING PROTEIN"/>
    <property type="match status" value="1"/>
</dbReference>
<dbReference type="InterPro" id="IPR006311">
    <property type="entry name" value="TAT_signal"/>
</dbReference>
<dbReference type="Proteomes" id="UP000319383">
    <property type="component" value="Chromosome"/>
</dbReference>
<organism evidence="1 2">
    <name type="scientific">Symmachiella dynata</name>
    <dbReference type="NCBI Taxonomy" id="2527995"/>
    <lineage>
        <taxon>Bacteria</taxon>
        <taxon>Pseudomonadati</taxon>
        <taxon>Planctomycetota</taxon>
        <taxon>Planctomycetia</taxon>
        <taxon>Planctomycetales</taxon>
        <taxon>Planctomycetaceae</taxon>
        <taxon>Symmachiella</taxon>
    </lineage>
</organism>
<evidence type="ECO:0000313" key="2">
    <source>
        <dbReference type="Proteomes" id="UP000319383"/>
    </source>
</evidence>
<dbReference type="PANTHER" id="PTHR43737">
    <property type="entry name" value="BLL7424 PROTEIN"/>
    <property type="match status" value="1"/>
</dbReference>
<dbReference type="KEGG" id="sdyn:Mal52_15530"/>
<name>A0A517ZKR2_9PLAN</name>
<protein>
    <recommendedName>
        <fullName evidence="3">DUF1501 domain-containing protein</fullName>
    </recommendedName>
</protein>
<dbReference type="EMBL" id="CP036276">
    <property type="protein sequence ID" value="QDU43081.1"/>
    <property type="molecule type" value="Genomic_DNA"/>
</dbReference>
<dbReference type="PROSITE" id="PS51318">
    <property type="entry name" value="TAT"/>
    <property type="match status" value="1"/>
</dbReference>
<dbReference type="Pfam" id="PF07394">
    <property type="entry name" value="DUF1501"/>
    <property type="match status" value="1"/>
</dbReference>
<evidence type="ECO:0000313" key="1">
    <source>
        <dbReference type="EMBL" id="QDU43081.1"/>
    </source>
</evidence>
<proteinExistence type="predicted"/>
<reference evidence="1 2" key="1">
    <citation type="submission" date="2019-02" db="EMBL/GenBank/DDBJ databases">
        <title>Deep-cultivation of Planctomycetes and their phenomic and genomic characterization uncovers novel biology.</title>
        <authorList>
            <person name="Wiegand S."/>
            <person name="Jogler M."/>
            <person name="Boedeker C."/>
            <person name="Pinto D."/>
            <person name="Vollmers J."/>
            <person name="Rivas-Marin E."/>
            <person name="Kohn T."/>
            <person name="Peeters S.H."/>
            <person name="Heuer A."/>
            <person name="Rast P."/>
            <person name="Oberbeckmann S."/>
            <person name="Bunk B."/>
            <person name="Jeske O."/>
            <person name="Meyerdierks A."/>
            <person name="Storesund J.E."/>
            <person name="Kallscheuer N."/>
            <person name="Luecker S."/>
            <person name="Lage O.M."/>
            <person name="Pohl T."/>
            <person name="Merkel B.J."/>
            <person name="Hornburger P."/>
            <person name="Mueller R.-W."/>
            <person name="Bruemmer F."/>
            <person name="Labrenz M."/>
            <person name="Spormann A.M."/>
            <person name="Op den Camp H."/>
            <person name="Overmann J."/>
            <person name="Amann R."/>
            <person name="Jetten M.S.M."/>
            <person name="Mascher T."/>
            <person name="Medema M.H."/>
            <person name="Devos D.P."/>
            <person name="Kaster A.-K."/>
            <person name="Ovreas L."/>
            <person name="Rohde M."/>
            <person name="Galperin M.Y."/>
            <person name="Jogler C."/>
        </authorList>
    </citation>
    <scope>NUCLEOTIDE SEQUENCE [LARGE SCALE GENOMIC DNA]</scope>
    <source>
        <strain evidence="1 2">Mal52</strain>
    </source>
</reference>
<accession>A0A517ZKR2</accession>
<dbReference type="AlphaFoldDB" id="A0A517ZKR2"/>
<dbReference type="InterPro" id="IPR017850">
    <property type="entry name" value="Alkaline_phosphatase_core_sf"/>
</dbReference>
<keyword evidence="2" id="KW-1185">Reference proteome</keyword>